<comment type="caution">
    <text evidence="1">The sequence shown here is derived from an EMBL/GenBank/DDBJ whole genome shotgun (WGS) entry which is preliminary data.</text>
</comment>
<protein>
    <submittedName>
        <fullName evidence="1">Uncharacterized protein</fullName>
    </submittedName>
</protein>
<organism evidence="1 2">
    <name type="scientific">Pseudoroseicyclus aestuarii</name>
    <dbReference type="NCBI Taxonomy" id="1795041"/>
    <lineage>
        <taxon>Bacteria</taxon>
        <taxon>Pseudomonadati</taxon>
        <taxon>Pseudomonadota</taxon>
        <taxon>Alphaproteobacteria</taxon>
        <taxon>Rhodobacterales</taxon>
        <taxon>Paracoccaceae</taxon>
        <taxon>Pseudoroseicyclus</taxon>
    </lineage>
</organism>
<evidence type="ECO:0000313" key="2">
    <source>
        <dbReference type="Proteomes" id="UP000248311"/>
    </source>
</evidence>
<sequence>MMRDLKITLTMAALCLLAAVAWFGWRTNRPPAWSDTTISSCGGILRGKYGLMVAVRDCPGDPDVDDAARP</sequence>
<dbReference type="Proteomes" id="UP000248311">
    <property type="component" value="Unassembled WGS sequence"/>
</dbReference>
<name>A0A318T2D2_9RHOB</name>
<dbReference type="AlphaFoldDB" id="A0A318T2D2"/>
<proteinExistence type="predicted"/>
<reference evidence="1 2" key="1">
    <citation type="submission" date="2018-06" db="EMBL/GenBank/DDBJ databases">
        <title>Genomic Encyclopedia of Type Strains, Phase III (KMG-III): the genomes of soil and plant-associated and newly described type strains.</title>
        <authorList>
            <person name="Whitman W."/>
        </authorList>
    </citation>
    <scope>NUCLEOTIDE SEQUENCE [LARGE SCALE GENOMIC DNA]</scope>
    <source>
        <strain evidence="1 2">CECT 9025</strain>
    </source>
</reference>
<dbReference type="EMBL" id="QJTE01000001">
    <property type="protein sequence ID" value="PYE86147.1"/>
    <property type="molecule type" value="Genomic_DNA"/>
</dbReference>
<gene>
    <name evidence="1" type="ORF">DFP88_101824</name>
</gene>
<evidence type="ECO:0000313" key="1">
    <source>
        <dbReference type="EMBL" id="PYE86147.1"/>
    </source>
</evidence>
<keyword evidence="2" id="KW-1185">Reference proteome</keyword>
<accession>A0A318T2D2</accession>